<reference evidence="2" key="5">
    <citation type="submission" date="2024-05" db="EMBL/GenBank/DDBJ databases">
        <authorList>
            <person name="Sun Q."/>
            <person name="Sedlacek I."/>
        </authorList>
    </citation>
    <scope>NUCLEOTIDE SEQUENCE</scope>
    <source>
        <strain evidence="2">CCM 7403</strain>
    </source>
</reference>
<keyword evidence="1" id="KW-0812">Transmembrane</keyword>
<keyword evidence="5" id="KW-1185">Reference proteome</keyword>
<dbReference type="Proteomes" id="UP000630594">
    <property type="component" value="Unassembled WGS sequence"/>
</dbReference>
<protein>
    <submittedName>
        <fullName evidence="3">Uncharacterized protein</fullName>
    </submittedName>
</protein>
<dbReference type="KEGG" id="ndp:E2C04_09015"/>
<keyword evidence="1" id="KW-0472">Membrane</keyword>
<dbReference type="OrthoDB" id="9965032at2"/>
<dbReference type="EMBL" id="CP038462">
    <property type="protein sequence ID" value="QCC77293.1"/>
    <property type="molecule type" value="Genomic_DNA"/>
</dbReference>
<reference evidence="5" key="3">
    <citation type="journal article" date="2019" name="Int. J. Syst. Evol. Microbiol.">
        <title>The Global Catalogue of Microorganisms (GCM) 10K type strain sequencing project: providing services to taxonomists for standard genome sequencing and annotation.</title>
        <authorList>
            <consortium name="The Broad Institute Genomics Platform"/>
            <consortium name="The Broad Institute Genome Sequencing Center for Infectious Disease"/>
            <person name="Wu L."/>
            <person name="Ma J."/>
        </authorList>
    </citation>
    <scope>NUCLEOTIDE SEQUENCE [LARGE SCALE GENOMIC DNA]</scope>
    <source>
        <strain evidence="5">CCM 7403</strain>
    </source>
</reference>
<evidence type="ECO:0000313" key="3">
    <source>
        <dbReference type="EMBL" id="QCC77293.1"/>
    </source>
</evidence>
<evidence type="ECO:0000313" key="5">
    <source>
        <dbReference type="Proteomes" id="UP000630594"/>
    </source>
</evidence>
<accession>A0A4P7UB05</accession>
<dbReference type="AlphaFoldDB" id="A0A4P7UB05"/>
<reference evidence="2" key="2">
    <citation type="journal article" date="2014" name="Int. J. Syst. Evol. Microbiol.">
        <title>Complete genome of a new Firmicutes species belonging to the dominant human colonic microbiota ('Ruminococcus bicirculans') reveals two chromosomes and a selective capacity to utilize plant glucans.</title>
        <authorList>
            <consortium name="NISC Comparative Sequencing Program"/>
            <person name="Wegmann U."/>
            <person name="Louis P."/>
            <person name="Goesmann A."/>
            <person name="Henrissat B."/>
            <person name="Duncan S.H."/>
            <person name="Flint H.J."/>
        </authorList>
    </citation>
    <scope>NUCLEOTIDE SEQUENCE</scope>
    <source>
        <strain evidence="2">CCM 7403</strain>
    </source>
</reference>
<evidence type="ECO:0000256" key="1">
    <source>
        <dbReference type="SAM" id="Phobius"/>
    </source>
</evidence>
<dbReference type="RefSeq" id="WP_135832339.1">
    <property type="nucleotide sequence ID" value="NZ_BMCK01000004.1"/>
</dbReference>
<sequence length="187" mass="20083">MSARSEHDEILRRFPTVESVSRRPGPGRVDHVMRRIGILLLMVVVVVGCLGLLGPRTATASGSGAPGEAALEYDAVTRPGLDSGFTVTLTPDDDTDTAVLVVAHSTLERLGIELYAPEPLAQHSEGDQVVLEFPARGEPGESFDVRFSGRIPTTQAAGRHRWEVAWRTGADTSADDLILDATTWTVP</sequence>
<gene>
    <name evidence="3" type="ORF">E2C04_09015</name>
    <name evidence="2" type="ORF">GCM10007231_26260</name>
</gene>
<dbReference type="EMBL" id="BMCK01000004">
    <property type="protein sequence ID" value="GGD25658.1"/>
    <property type="molecule type" value="Genomic_DNA"/>
</dbReference>
<evidence type="ECO:0000313" key="2">
    <source>
        <dbReference type="EMBL" id="GGD25658.1"/>
    </source>
</evidence>
<proteinExistence type="predicted"/>
<keyword evidence="1" id="KW-1133">Transmembrane helix</keyword>
<feature type="transmembrane region" description="Helical" evidence="1">
    <location>
        <begin position="32"/>
        <end position="53"/>
    </location>
</feature>
<name>A0A4P7UB05_9ACTN</name>
<reference evidence="3" key="4">
    <citation type="submission" date="2019-03" db="EMBL/GenBank/DDBJ databases">
        <authorList>
            <person name="Huang Y."/>
        </authorList>
    </citation>
    <scope>NUCLEOTIDE SEQUENCE</scope>
    <source>
        <strain evidence="3">JCM 16608</strain>
    </source>
</reference>
<reference evidence="3 4" key="1">
    <citation type="journal article" date="2008" name="Int. J. Syst. Evol. Microbiol.">
        <title>Nocardioides daphniae sp. nov., isolated from Daphnia cucullata (Crustacea: Cladocera).</title>
        <authorList>
            <person name="Toth E.M."/>
            <person name="Keki Z."/>
            <person name="Homonnay Z.G."/>
            <person name="Borsodi A.K."/>
            <person name="Marialigeti K."/>
            <person name="Schumann P."/>
        </authorList>
    </citation>
    <scope>NUCLEOTIDE SEQUENCE [LARGE SCALE GENOMIC DNA]</scope>
    <source>
        <strain evidence="3 4">JCM 16608</strain>
    </source>
</reference>
<organism evidence="3 4">
    <name type="scientific">Nocardioides daphniae</name>
    <dbReference type="NCBI Taxonomy" id="402297"/>
    <lineage>
        <taxon>Bacteria</taxon>
        <taxon>Bacillati</taxon>
        <taxon>Actinomycetota</taxon>
        <taxon>Actinomycetes</taxon>
        <taxon>Propionibacteriales</taxon>
        <taxon>Nocardioidaceae</taxon>
        <taxon>Nocardioides</taxon>
    </lineage>
</organism>
<evidence type="ECO:0000313" key="4">
    <source>
        <dbReference type="Proteomes" id="UP000297025"/>
    </source>
</evidence>
<dbReference type="Proteomes" id="UP000297025">
    <property type="component" value="Chromosome"/>
</dbReference>